<keyword evidence="2" id="KW-0479">Metal-binding</keyword>
<organism evidence="5">
    <name type="scientific">marine metagenome</name>
    <dbReference type="NCBI Taxonomy" id="408172"/>
    <lineage>
        <taxon>unclassified sequences</taxon>
        <taxon>metagenomes</taxon>
        <taxon>ecological metagenomes</taxon>
    </lineage>
</organism>
<evidence type="ECO:0000256" key="1">
    <source>
        <dbReference type="ARBA" id="ARBA00005568"/>
    </source>
</evidence>
<feature type="domain" description="HpcH/HpaI aldolase/citrate lyase" evidence="4">
    <location>
        <begin position="68"/>
        <end position="242"/>
    </location>
</feature>
<evidence type="ECO:0000256" key="2">
    <source>
        <dbReference type="ARBA" id="ARBA00022723"/>
    </source>
</evidence>
<dbReference type="InterPro" id="IPR005000">
    <property type="entry name" value="Aldolase/citrate-lyase_domain"/>
</dbReference>
<dbReference type="InterPro" id="IPR050251">
    <property type="entry name" value="HpcH-HpaI_aldolase"/>
</dbReference>
<comment type="similarity">
    <text evidence="1">Belongs to the HpcH/HpaI aldolase family.</text>
</comment>
<accession>A0A382E5K7</accession>
<dbReference type="GO" id="GO:0016832">
    <property type="term" value="F:aldehyde-lyase activity"/>
    <property type="evidence" value="ECO:0007669"/>
    <property type="project" value="TreeGrafter"/>
</dbReference>
<dbReference type="InterPro" id="IPR040442">
    <property type="entry name" value="Pyrv_kinase-like_dom_sf"/>
</dbReference>
<dbReference type="EMBL" id="UINC01042705">
    <property type="protein sequence ID" value="SVB45699.1"/>
    <property type="molecule type" value="Genomic_DNA"/>
</dbReference>
<gene>
    <name evidence="5" type="ORF">METZ01_LOCUS198553</name>
</gene>
<reference evidence="5" key="1">
    <citation type="submission" date="2018-05" db="EMBL/GenBank/DDBJ databases">
        <authorList>
            <person name="Lanie J.A."/>
            <person name="Ng W.-L."/>
            <person name="Kazmierczak K.M."/>
            <person name="Andrzejewski T.M."/>
            <person name="Davidsen T.M."/>
            <person name="Wayne K.J."/>
            <person name="Tettelin H."/>
            <person name="Glass J.I."/>
            <person name="Rusch D."/>
            <person name="Podicherti R."/>
            <person name="Tsui H.-C.T."/>
            <person name="Winkler M.E."/>
        </authorList>
    </citation>
    <scope>NUCLEOTIDE SEQUENCE</scope>
</reference>
<dbReference type="InterPro" id="IPR015813">
    <property type="entry name" value="Pyrv/PenolPyrv_kinase-like_dom"/>
</dbReference>
<proteinExistence type="inferred from homology"/>
<sequence length="262" mass="29206">MKTNKLREKLNNGEPTLSTHIHSTWPSVVEAIGHTGLYDYVEFVAEYGSFGLHDLDNLCRTAELHNMGSMIKVDRSAQEFLAQRGIGAGFSSVLFTDTRSADDVRECIRIARPDTPEDNGLYGVATRRNTYMGYGGNRDYVQILRDTVIAIMIEKKGAVEELDEILELPGVEMVQWGGSDYSMSIGRVGESQHPDVLAAQEKVFKSAIDKGIPARAEIQSVEQAKKFLDWGVRHFSIGTDISILDNFCRENLDKLRKAMSDA</sequence>
<dbReference type="PANTHER" id="PTHR30502:SF0">
    <property type="entry name" value="PHOSPHOENOLPYRUVATE CARBOXYLASE FAMILY PROTEIN"/>
    <property type="match status" value="1"/>
</dbReference>
<dbReference type="GO" id="GO:0005737">
    <property type="term" value="C:cytoplasm"/>
    <property type="evidence" value="ECO:0007669"/>
    <property type="project" value="TreeGrafter"/>
</dbReference>
<dbReference type="Pfam" id="PF03328">
    <property type="entry name" value="HpcH_HpaI"/>
    <property type="match status" value="1"/>
</dbReference>
<name>A0A382E5K7_9ZZZZ</name>
<dbReference type="AlphaFoldDB" id="A0A382E5K7"/>
<evidence type="ECO:0000259" key="4">
    <source>
        <dbReference type="Pfam" id="PF03328"/>
    </source>
</evidence>
<evidence type="ECO:0000256" key="3">
    <source>
        <dbReference type="ARBA" id="ARBA00023239"/>
    </source>
</evidence>
<protein>
    <recommendedName>
        <fullName evidence="4">HpcH/HpaI aldolase/citrate lyase domain-containing protein</fullName>
    </recommendedName>
</protein>
<dbReference type="Gene3D" id="3.20.20.60">
    <property type="entry name" value="Phosphoenolpyruvate-binding domains"/>
    <property type="match status" value="1"/>
</dbReference>
<dbReference type="GO" id="GO:0046872">
    <property type="term" value="F:metal ion binding"/>
    <property type="evidence" value="ECO:0007669"/>
    <property type="project" value="UniProtKB-KW"/>
</dbReference>
<dbReference type="PANTHER" id="PTHR30502">
    <property type="entry name" value="2-KETO-3-DEOXY-L-RHAMNONATE ALDOLASE"/>
    <property type="match status" value="1"/>
</dbReference>
<dbReference type="SUPFAM" id="SSF51621">
    <property type="entry name" value="Phosphoenolpyruvate/pyruvate domain"/>
    <property type="match status" value="1"/>
</dbReference>
<evidence type="ECO:0000313" key="5">
    <source>
        <dbReference type="EMBL" id="SVB45699.1"/>
    </source>
</evidence>
<keyword evidence="3" id="KW-0456">Lyase</keyword>